<dbReference type="GO" id="GO:0004175">
    <property type="term" value="F:endopeptidase activity"/>
    <property type="evidence" value="ECO:0007669"/>
    <property type="project" value="UniProtKB-ARBA"/>
</dbReference>
<keyword evidence="2" id="KW-0472">Membrane</keyword>
<evidence type="ECO:0000313" key="5">
    <source>
        <dbReference type="Proteomes" id="UP000439022"/>
    </source>
</evidence>
<dbReference type="PANTHER" id="PTHR35797:SF1">
    <property type="entry name" value="PROTEASE"/>
    <property type="match status" value="1"/>
</dbReference>
<accession>A0A6A8GGV7</accession>
<dbReference type="GO" id="GO:0008237">
    <property type="term" value="F:metallopeptidase activity"/>
    <property type="evidence" value="ECO:0007669"/>
    <property type="project" value="UniProtKB-KW"/>
</dbReference>
<dbReference type="Pfam" id="PF02517">
    <property type="entry name" value="Rce1-like"/>
    <property type="match status" value="1"/>
</dbReference>
<keyword evidence="4" id="KW-0645">Protease</keyword>
<keyword evidence="2" id="KW-0812">Transmembrane</keyword>
<feature type="transmembrane region" description="Helical" evidence="2">
    <location>
        <begin position="126"/>
        <end position="144"/>
    </location>
</feature>
<feature type="transmembrane region" description="Helical" evidence="2">
    <location>
        <begin position="53"/>
        <end position="73"/>
    </location>
</feature>
<feature type="region of interest" description="Disordered" evidence="1">
    <location>
        <begin position="281"/>
        <end position="301"/>
    </location>
</feature>
<dbReference type="AlphaFoldDB" id="A0A6A8GGV7"/>
<organism evidence="4 5">
    <name type="scientific">Haloferax litoreum</name>
    <dbReference type="NCBI Taxonomy" id="2666140"/>
    <lineage>
        <taxon>Archaea</taxon>
        <taxon>Methanobacteriati</taxon>
        <taxon>Methanobacteriota</taxon>
        <taxon>Stenosarchaea group</taxon>
        <taxon>Halobacteria</taxon>
        <taxon>Halobacteriales</taxon>
        <taxon>Haloferacaceae</taxon>
        <taxon>Haloferax</taxon>
    </lineage>
</organism>
<sequence length="301" mass="32548">MVWRIELSRMVSRFREVVDRHPVVTFFALTYLLSWTVWAPLVFGPGRPGLRTTLLIMLGGFGPAVAALILTWVRGESVRGWFNQILRWRVPLRYWVVALVLPAVFALAGSSLDILVFGGAFDPTPLAALASYPIGMLLVFFVGGGNEEPGWRGFALPRLQARYSALTASLIIGVGWVVWHLPLFVVPGSAQANLPLQFYAIAVVAESVVFTWLYNETGGSVLVAMVLHASVNNSPLFYLAGGSEAIRSPTGYGVVALVIVVAASILVVVYGPERLSNGEIPRGPPEVLADSGRTPPSHPTD</sequence>
<evidence type="ECO:0000256" key="2">
    <source>
        <dbReference type="SAM" id="Phobius"/>
    </source>
</evidence>
<dbReference type="InterPro" id="IPR042150">
    <property type="entry name" value="MmRce1-like"/>
</dbReference>
<gene>
    <name evidence="4" type="ORF">GJR96_09035</name>
</gene>
<comment type="caution">
    <text evidence="4">The sequence shown here is derived from an EMBL/GenBank/DDBJ whole genome shotgun (WGS) entry which is preliminary data.</text>
</comment>
<name>A0A6A8GGV7_9EURY</name>
<keyword evidence="2" id="KW-1133">Transmembrane helix</keyword>
<feature type="transmembrane region" description="Helical" evidence="2">
    <location>
        <begin position="94"/>
        <end position="120"/>
    </location>
</feature>
<keyword evidence="4" id="KW-0482">Metalloprotease</keyword>
<dbReference type="EMBL" id="WKJO01000001">
    <property type="protein sequence ID" value="MRX22099.1"/>
    <property type="molecule type" value="Genomic_DNA"/>
</dbReference>
<feature type="domain" description="CAAX prenyl protease 2/Lysostaphin resistance protein A-like" evidence="3">
    <location>
        <begin position="133"/>
        <end position="232"/>
    </location>
</feature>
<dbReference type="GO" id="GO:0080120">
    <property type="term" value="P:CAAX-box protein maturation"/>
    <property type="evidence" value="ECO:0007669"/>
    <property type="project" value="UniProtKB-ARBA"/>
</dbReference>
<dbReference type="InterPro" id="IPR003675">
    <property type="entry name" value="Rce1/LyrA-like_dom"/>
</dbReference>
<evidence type="ECO:0000256" key="1">
    <source>
        <dbReference type="SAM" id="MobiDB-lite"/>
    </source>
</evidence>
<evidence type="ECO:0000259" key="3">
    <source>
        <dbReference type="Pfam" id="PF02517"/>
    </source>
</evidence>
<feature type="transmembrane region" description="Helical" evidence="2">
    <location>
        <begin position="21"/>
        <end position="41"/>
    </location>
</feature>
<feature type="transmembrane region" description="Helical" evidence="2">
    <location>
        <begin position="221"/>
        <end position="240"/>
    </location>
</feature>
<dbReference type="GO" id="GO:0006508">
    <property type="term" value="P:proteolysis"/>
    <property type="evidence" value="ECO:0007669"/>
    <property type="project" value="UniProtKB-KW"/>
</dbReference>
<keyword evidence="4" id="KW-0378">Hydrolase</keyword>
<evidence type="ECO:0000313" key="4">
    <source>
        <dbReference type="EMBL" id="MRX22099.1"/>
    </source>
</evidence>
<reference evidence="4 5" key="1">
    <citation type="submission" date="2019-11" db="EMBL/GenBank/DDBJ databases">
        <title>Whole genome sequence of Haloferax sp. MBLA0076.</title>
        <authorList>
            <person name="Seo M.-J."/>
            <person name="Cho E.-S."/>
        </authorList>
    </citation>
    <scope>NUCLEOTIDE SEQUENCE [LARGE SCALE GENOMIC DNA]</scope>
    <source>
        <strain evidence="4 5">MBLA0076</strain>
    </source>
</reference>
<dbReference type="Proteomes" id="UP000439022">
    <property type="component" value="Unassembled WGS sequence"/>
</dbReference>
<protein>
    <submittedName>
        <fullName evidence="4">CPBP family intramembrane metalloprotease</fullName>
    </submittedName>
</protein>
<feature type="transmembrane region" description="Helical" evidence="2">
    <location>
        <begin position="196"/>
        <end position="214"/>
    </location>
</feature>
<feature type="transmembrane region" description="Helical" evidence="2">
    <location>
        <begin position="252"/>
        <end position="272"/>
    </location>
</feature>
<feature type="transmembrane region" description="Helical" evidence="2">
    <location>
        <begin position="165"/>
        <end position="184"/>
    </location>
</feature>
<proteinExistence type="predicted"/>
<keyword evidence="5" id="KW-1185">Reference proteome</keyword>
<dbReference type="PANTHER" id="PTHR35797">
    <property type="entry name" value="PROTEASE-RELATED"/>
    <property type="match status" value="1"/>
</dbReference>